<reference evidence="12" key="1">
    <citation type="submission" date="2023-03" db="EMBL/GenBank/DDBJ databases">
        <title>Massive genome expansion in bonnet fungi (Mycena s.s.) driven by repeated elements and novel gene families across ecological guilds.</title>
        <authorList>
            <consortium name="Lawrence Berkeley National Laboratory"/>
            <person name="Harder C.B."/>
            <person name="Miyauchi S."/>
            <person name="Viragh M."/>
            <person name="Kuo A."/>
            <person name="Thoen E."/>
            <person name="Andreopoulos B."/>
            <person name="Lu D."/>
            <person name="Skrede I."/>
            <person name="Drula E."/>
            <person name="Henrissat B."/>
            <person name="Morin E."/>
            <person name="Kohler A."/>
            <person name="Barry K."/>
            <person name="LaButti K."/>
            <person name="Morin E."/>
            <person name="Salamov A."/>
            <person name="Lipzen A."/>
            <person name="Mereny Z."/>
            <person name="Hegedus B."/>
            <person name="Baldrian P."/>
            <person name="Stursova M."/>
            <person name="Weitz H."/>
            <person name="Taylor A."/>
            <person name="Grigoriev I.V."/>
            <person name="Nagy L.G."/>
            <person name="Martin F."/>
            <person name="Kauserud H."/>
        </authorList>
    </citation>
    <scope>NUCLEOTIDE SEQUENCE</scope>
    <source>
        <strain evidence="12">CBHHK067</strain>
    </source>
</reference>
<dbReference type="Pfam" id="PF14324">
    <property type="entry name" value="PINIT"/>
    <property type="match status" value="1"/>
</dbReference>
<comment type="similarity">
    <text evidence="2">Belongs to the PIAS family.</text>
</comment>
<evidence type="ECO:0000259" key="11">
    <source>
        <dbReference type="PROSITE" id="PS51466"/>
    </source>
</evidence>
<dbReference type="PROSITE" id="PS51044">
    <property type="entry name" value="ZF_SP_RING"/>
    <property type="match status" value="1"/>
</dbReference>
<evidence type="ECO:0000256" key="8">
    <source>
        <dbReference type="PROSITE-ProRule" id="PRU00452"/>
    </source>
</evidence>
<name>A0AAD7M8Z3_MYCRO</name>
<evidence type="ECO:0000256" key="2">
    <source>
        <dbReference type="ARBA" id="ARBA00005383"/>
    </source>
</evidence>
<proteinExistence type="inferred from homology"/>
<evidence type="ECO:0000256" key="4">
    <source>
        <dbReference type="ARBA" id="ARBA00022723"/>
    </source>
</evidence>
<feature type="region of interest" description="Disordered" evidence="9">
    <location>
        <begin position="120"/>
        <end position="149"/>
    </location>
</feature>
<dbReference type="InterPro" id="IPR004181">
    <property type="entry name" value="Znf_MIZ"/>
</dbReference>
<feature type="domain" description="PINIT" evidence="11">
    <location>
        <begin position="141"/>
        <end position="308"/>
    </location>
</feature>
<keyword evidence="4" id="KW-0479">Metal-binding</keyword>
<dbReference type="GO" id="GO:0061665">
    <property type="term" value="F:SUMO ligase activity"/>
    <property type="evidence" value="ECO:0007669"/>
    <property type="project" value="TreeGrafter"/>
</dbReference>
<dbReference type="PROSITE" id="PS51466">
    <property type="entry name" value="PINIT"/>
    <property type="match status" value="1"/>
</dbReference>
<dbReference type="PANTHER" id="PTHR10782:SF4">
    <property type="entry name" value="TONALLI, ISOFORM E"/>
    <property type="match status" value="1"/>
</dbReference>
<dbReference type="InterPro" id="IPR023321">
    <property type="entry name" value="PINIT"/>
</dbReference>
<keyword evidence="7" id="KW-0862">Zinc</keyword>
<feature type="compositionally biased region" description="Acidic residues" evidence="9">
    <location>
        <begin position="533"/>
        <end position="546"/>
    </location>
</feature>
<evidence type="ECO:0000256" key="5">
    <source>
        <dbReference type="ARBA" id="ARBA00022771"/>
    </source>
</evidence>
<gene>
    <name evidence="12" type="ORF">B0H17DRAFT_919693</name>
</gene>
<feature type="compositionally biased region" description="Polar residues" evidence="9">
    <location>
        <begin position="646"/>
        <end position="658"/>
    </location>
</feature>
<dbReference type="AlphaFoldDB" id="A0AAD7M8Z3"/>
<feature type="region of interest" description="Disordered" evidence="9">
    <location>
        <begin position="436"/>
        <end position="560"/>
    </location>
</feature>
<sequence>MASTDVWSDFDTIRHNIKHNTVDKLKQILTGLNDECGTHFSKSGKKQEIIDRIVATLDAWRTTSMTEKWIKAKSVVSQVRYSGMYTNTTPTPLVPAVVPHNPAYAAASLAKVPAYTAPSASTSSVGRYDPFAPPRKPTATTSSAPSVRTGKAGLRFKESPFFRVQQSVSTVQECPESASATDRRQQILAFTLTNEHIAKLKSDSPKYQLRLFCTSSVFHSPAHTTFRANAGPCLIEFPPTCEVRVNNVQLTANLKGLKKKPGTAPPPDLGKYIRLTTASNKVEMIYVNSQQPVQPKKFYLVVQLVETVNVETLVQELKKTGYKSSLDIRREMVSSMTIDEDIVAGPQKMSLKCPLSYMRVSTPCRSRKCTHSQCFDATSWFSVMEQTTTWLCPVCERTLDCKDLMIDGYFDEILKQSPESVEDVVVEADGEWHTTDNKYGSATWKASHAPATIPKAASTPRKSLPARSPPDTPSKGGDPNGKRKAEIVVLDSDDEDEGRVKRELSPSFASTSSVNRSFGSIPGETADNSQGDDVIDLTLDSDDEAEPPARPPAKRTASEAGIVSPTEQIWKKGRLDAERNLPAMRAASSTNTLKNAEYPQAPAQAPVALTAARPTLPVAAFSAAPAGYTGPVLPPVFNNSFNRAGSSTVQLSPTSNHYPNRLNRW</sequence>
<evidence type="ECO:0000256" key="6">
    <source>
        <dbReference type="ARBA" id="ARBA00022786"/>
    </source>
</evidence>
<dbReference type="GO" id="GO:0008270">
    <property type="term" value="F:zinc ion binding"/>
    <property type="evidence" value="ECO:0007669"/>
    <property type="project" value="UniProtKB-KW"/>
</dbReference>
<dbReference type="Proteomes" id="UP001221757">
    <property type="component" value="Unassembled WGS sequence"/>
</dbReference>
<evidence type="ECO:0000256" key="3">
    <source>
        <dbReference type="ARBA" id="ARBA00022679"/>
    </source>
</evidence>
<dbReference type="Gene3D" id="2.60.120.780">
    <property type="entry name" value="PINIT domain"/>
    <property type="match status" value="1"/>
</dbReference>
<dbReference type="EMBL" id="JARKIE010000007">
    <property type="protein sequence ID" value="KAJ7706235.1"/>
    <property type="molecule type" value="Genomic_DNA"/>
</dbReference>
<evidence type="ECO:0000256" key="7">
    <source>
        <dbReference type="ARBA" id="ARBA00022833"/>
    </source>
</evidence>
<dbReference type="InterPro" id="IPR038654">
    <property type="entry name" value="PINIT_sf"/>
</dbReference>
<keyword evidence="13" id="KW-1185">Reference proteome</keyword>
<feature type="domain" description="SP-RING-type" evidence="10">
    <location>
        <begin position="338"/>
        <end position="423"/>
    </location>
</feature>
<feature type="compositionally biased region" description="Polar residues" evidence="9">
    <location>
        <begin position="507"/>
        <end position="518"/>
    </location>
</feature>
<comment type="caution">
    <text evidence="12">The sequence shown here is derived from an EMBL/GenBank/DDBJ whole genome shotgun (WGS) entry which is preliminary data.</text>
</comment>
<evidence type="ECO:0000256" key="1">
    <source>
        <dbReference type="ARBA" id="ARBA00004718"/>
    </source>
</evidence>
<protein>
    <submittedName>
        <fullName evidence="12">PINIT domain-containing protein</fullName>
    </submittedName>
</protein>
<dbReference type="Gene3D" id="3.30.40.10">
    <property type="entry name" value="Zinc/RING finger domain, C3HC4 (zinc finger)"/>
    <property type="match status" value="1"/>
</dbReference>
<keyword evidence="3" id="KW-0808">Transferase</keyword>
<dbReference type="GO" id="GO:0016925">
    <property type="term" value="P:protein sumoylation"/>
    <property type="evidence" value="ECO:0007669"/>
    <property type="project" value="TreeGrafter"/>
</dbReference>
<evidence type="ECO:0000259" key="10">
    <source>
        <dbReference type="PROSITE" id="PS51044"/>
    </source>
</evidence>
<feature type="region of interest" description="Disordered" evidence="9">
    <location>
        <begin position="646"/>
        <end position="665"/>
    </location>
</feature>
<keyword evidence="5 8" id="KW-0863">Zinc-finger</keyword>
<organism evidence="12 13">
    <name type="scientific">Mycena rosella</name>
    <name type="common">Pink bonnet</name>
    <name type="synonym">Agaricus rosellus</name>
    <dbReference type="NCBI Taxonomy" id="1033263"/>
    <lineage>
        <taxon>Eukaryota</taxon>
        <taxon>Fungi</taxon>
        <taxon>Dikarya</taxon>
        <taxon>Basidiomycota</taxon>
        <taxon>Agaricomycotina</taxon>
        <taxon>Agaricomycetes</taxon>
        <taxon>Agaricomycetidae</taxon>
        <taxon>Agaricales</taxon>
        <taxon>Marasmiineae</taxon>
        <taxon>Mycenaceae</taxon>
        <taxon>Mycena</taxon>
    </lineage>
</organism>
<evidence type="ECO:0000313" key="12">
    <source>
        <dbReference type="EMBL" id="KAJ7706235.1"/>
    </source>
</evidence>
<dbReference type="InterPro" id="IPR013083">
    <property type="entry name" value="Znf_RING/FYVE/PHD"/>
</dbReference>
<dbReference type="PANTHER" id="PTHR10782">
    <property type="entry name" value="ZINC FINGER MIZ DOMAIN-CONTAINING PROTEIN"/>
    <property type="match status" value="1"/>
</dbReference>
<dbReference type="Pfam" id="PF02891">
    <property type="entry name" value="zf-MIZ"/>
    <property type="match status" value="1"/>
</dbReference>
<accession>A0AAD7M8Z3</accession>
<evidence type="ECO:0000313" key="13">
    <source>
        <dbReference type="Proteomes" id="UP001221757"/>
    </source>
</evidence>
<evidence type="ECO:0000256" key="9">
    <source>
        <dbReference type="SAM" id="MobiDB-lite"/>
    </source>
</evidence>
<dbReference type="GO" id="GO:0000785">
    <property type="term" value="C:chromatin"/>
    <property type="evidence" value="ECO:0007669"/>
    <property type="project" value="TreeGrafter"/>
</dbReference>
<comment type="pathway">
    <text evidence="1">Protein modification; protein sumoylation.</text>
</comment>
<keyword evidence="6" id="KW-0833">Ubl conjugation pathway</keyword>